<evidence type="ECO:0000256" key="10">
    <source>
        <dbReference type="ARBA" id="ARBA00023077"/>
    </source>
</evidence>
<evidence type="ECO:0000313" key="19">
    <source>
        <dbReference type="EMBL" id="MDV2467847.1"/>
    </source>
</evidence>
<keyword evidence="7" id="KW-0732">Signal</keyword>
<evidence type="ECO:0000256" key="9">
    <source>
        <dbReference type="ARBA" id="ARBA00023065"/>
    </source>
</evidence>
<protein>
    <submittedName>
        <fullName evidence="19">TonB-dependent siderophore receptor</fullName>
    </submittedName>
</protein>
<dbReference type="InterPro" id="IPR010917">
    <property type="entry name" value="TonB_rcpt_CS"/>
</dbReference>
<evidence type="ECO:0000256" key="7">
    <source>
        <dbReference type="ARBA" id="ARBA00022729"/>
    </source>
</evidence>
<keyword evidence="11 14" id="KW-0472">Membrane</keyword>
<evidence type="ECO:0000256" key="3">
    <source>
        <dbReference type="ARBA" id="ARBA00022448"/>
    </source>
</evidence>
<dbReference type="InterPro" id="IPR012910">
    <property type="entry name" value="Plug_dom"/>
</dbReference>
<evidence type="ECO:0000256" key="6">
    <source>
        <dbReference type="ARBA" id="ARBA00022692"/>
    </source>
</evidence>
<dbReference type="InterPro" id="IPR037066">
    <property type="entry name" value="Plug_dom_sf"/>
</dbReference>
<comment type="subcellular location">
    <subcellularLocation>
        <location evidence="1 14">Cell outer membrane</location>
        <topology evidence="1 14">Multi-pass membrane protein</topology>
    </subcellularLocation>
</comment>
<accession>A0ABU3WDC0</accession>
<keyword evidence="13 14" id="KW-0998">Cell outer membrane</keyword>
<evidence type="ECO:0000256" key="5">
    <source>
        <dbReference type="ARBA" id="ARBA00022496"/>
    </source>
</evidence>
<keyword evidence="20" id="KW-1185">Reference proteome</keyword>
<gene>
    <name evidence="19" type="ORF">QR674_02490</name>
</gene>
<dbReference type="InterPro" id="IPR000531">
    <property type="entry name" value="Beta-barrel_TonB"/>
</dbReference>
<dbReference type="Gene3D" id="2.170.130.10">
    <property type="entry name" value="TonB-dependent receptor, plug domain"/>
    <property type="match status" value="1"/>
</dbReference>
<dbReference type="Gene3D" id="2.40.170.20">
    <property type="entry name" value="TonB-dependent receptor, beta-barrel domain"/>
    <property type="match status" value="1"/>
</dbReference>
<dbReference type="CDD" id="cd01347">
    <property type="entry name" value="ligand_gated_channel"/>
    <property type="match status" value="1"/>
</dbReference>
<feature type="short sequence motif" description="TonB C-terminal box" evidence="15">
    <location>
        <begin position="757"/>
        <end position="774"/>
    </location>
</feature>
<dbReference type="Pfam" id="PF07715">
    <property type="entry name" value="Plug"/>
    <property type="match status" value="1"/>
</dbReference>
<sequence>MKCSNGNLCLKGIEMPQFKLNPYLKGNHSIVSPQVTGLKRNHDLIDLAQRSVVALSIYGLCLQLSYAEDNSAQSMQLPVLVIEAQKQSAVDPLQLKQVNSTGSRLGLTAQETPATVQTITQEDLQEKGLRTVKEAFGNVTGATVGNVPGNPAVLTMRGFSGNANTVLQDGVRVGASTFVTRDLDVWKYEKIEVLKGPSSVLFGEGALGGAVNLVTRKPNLEKKTVEGLLNYGSFNTVRAAIGGNLPIDDELAIRSDVSYLKSDSLYDIDDQETTKFGAAVSLLYKPNDDLSMLFSANFDHDKETSSYNGSPLVSASTAKNPSHIVDNPYGLVVDKATRHKNYNPDGGELSADTTTLSWSTDYRLSPSWTFNNIATYYHADRKFYLSPEQNFDSQTGLFKRTVQRWSHDHDVWSDRFSFSHDQLISGKYRNRLSVGSEYSYTDFSSPRPSGNLSAVDPYHPNVGEMPASDWAGWTSYNKFSTQIKNWSVFAEDAFNITPDWLVVGGARYECLDVERTIDNILTDSQQQFNPTFNPFSWRIGSVYNLTPDTQLYGQYSTAVTPVSSLLVISTANGSFDLSKGKSAELGLKSSVLDGKLDMIGSVYWIELNDILTRDPNNINLTVQGGQQVSKGAEFTASATITPQLKANLGLAWVDAEYKELIEAGGANRSGNQPINVPEKVANASLSYQLSTLPITVSGFAKYASGFYTDTANTYFVDGHTTYDASLAYDLKNMTFTLWGRNLTDEFYGEYSGYSAKQIYIGTPRSVELGVTFKF</sequence>
<reference evidence="19 20" key="1">
    <citation type="submission" date="2023-06" db="EMBL/GenBank/DDBJ databases">
        <title>Genomic Analysis of Acinetobacter Strains Recovered from South Australian Aquatic Samples provides Insights into the Circulation of Antibiotic Resistance determinants in the Environment.</title>
        <authorList>
            <person name="Tobin L."/>
            <person name="Jarocki V.M."/>
            <person name="Kenyon J."/>
            <person name="Drigo B."/>
            <person name="Donner E."/>
            <person name="Djordjevic S.P."/>
            <person name="Hamidian M."/>
        </authorList>
    </citation>
    <scope>NUCLEOTIDE SEQUENCE [LARGE SCALE GENOMIC DNA]</scope>
    <source>
        <strain evidence="19 20">SAAc652</strain>
    </source>
</reference>
<keyword evidence="12 19" id="KW-0675">Receptor</keyword>
<keyword evidence="6 14" id="KW-0812">Transmembrane</keyword>
<dbReference type="PROSITE" id="PS01156">
    <property type="entry name" value="TONB_DEPENDENT_REC_2"/>
    <property type="match status" value="1"/>
</dbReference>
<keyword evidence="3 14" id="KW-0813">Transport</keyword>
<keyword evidence="8" id="KW-0408">Iron</keyword>
<organism evidence="19 20">
    <name type="scientific">Acinetobacter chinensis</name>
    <dbReference type="NCBI Taxonomy" id="2004650"/>
    <lineage>
        <taxon>Bacteria</taxon>
        <taxon>Pseudomonadati</taxon>
        <taxon>Pseudomonadota</taxon>
        <taxon>Gammaproteobacteria</taxon>
        <taxon>Moraxellales</taxon>
        <taxon>Moraxellaceae</taxon>
        <taxon>Acinetobacter</taxon>
    </lineage>
</organism>
<dbReference type="InterPro" id="IPR039426">
    <property type="entry name" value="TonB-dep_rcpt-like"/>
</dbReference>
<keyword evidence="9" id="KW-0406">Ion transport</keyword>
<dbReference type="RefSeq" id="WP_317081635.1">
    <property type="nucleotide sequence ID" value="NZ_JASVDY010000001.1"/>
</dbReference>
<feature type="domain" description="TonB-dependent receptor-like beta-barrel" evidence="17">
    <location>
        <begin position="336"/>
        <end position="742"/>
    </location>
</feature>
<dbReference type="Pfam" id="PF00593">
    <property type="entry name" value="TonB_dep_Rec_b-barrel"/>
    <property type="match status" value="1"/>
</dbReference>
<dbReference type="SUPFAM" id="SSF56935">
    <property type="entry name" value="Porins"/>
    <property type="match status" value="1"/>
</dbReference>
<evidence type="ECO:0000313" key="20">
    <source>
        <dbReference type="Proteomes" id="UP001278188"/>
    </source>
</evidence>
<dbReference type="PROSITE" id="PS52016">
    <property type="entry name" value="TONB_DEPENDENT_REC_3"/>
    <property type="match status" value="1"/>
</dbReference>
<name>A0ABU3WDC0_9GAMM</name>
<dbReference type="NCBIfam" id="TIGR01783">
    <property type="entry name" value="TonB-siderophor"/>
    <property type="match status" value="1"/>
</dbReference>
<evidence type="ECO:0000259" key="17">
    <source>
        <dbReference type="Pfam" id="PF00593"/>
    </source>
</evidence>
<evidence type="ECO:0000256" key="16">
    <source>
        <dbReference type="RuleBase" id="RU003357"/>
    </source>
</evidence>
<keyword evidence="4 14" id="KW-1134">Transmembrane beta strand</keyword>
<evidence type="ECO:0000256" key="14">
    <source>
        <dbReference type="PROSITE-ProRule" id="PRU01360"/>
    </source>
</evidence>
<proteinExistence type="inferred from homology"/>
<evidence type="ECO:0000256" key="13">
    <source>
        <dbReference type="ARBA" id="ARBA00023237"/>
    </source>
</evidence>
<evidence type="ECO:0000256" key="8">
    <source>
        <dbReference type="ARBA" id="ARBA00023004"/>
    </source>
</evidence>
<evidence type="ECO:0000259" key="18">
    <source>
        <dbReference type="Pfam" id="PF07715"/>
    </source>
</evidence>
<dbReference type="PANTHER" id="PTHR32552">
    <property type="entry name" value="FERRICHROME IRON RECEPTOR-RELATED"/>
    <property type="match status" value="1"/>
</dbReference>
<evidence type="ECO:0000256" key="15">
    <source>
        <dbReference type="PROSITE-ProRule" id="PRU10144"/>
    </source>
</evidence>
<evidence type="ECO:0000256" key="2">
    <source>
        <dbReference type="ARBA" id="ARBA00009810"/>
    </source>
</evidence>
<dbReference type="InterPro" id="IPR036942">
    <property type="entry name" value="Beta-barrel_TonB_sf"/>
</dbReference>
<feature type="domain" description="TonB-dependent receptor plug" evidence="18">
    <location>
        <begin position="109"/>
        <end position="210"/>
    </location>
</feature>
<evidence type="ECO:0000256" key="11">
    <source>
        <dbReference type="ARBA" id="ARBA00023136"/>
    </source>
</evidence>
<dbReference type="PANTHER" id="PTHR32552:SF84">
    <property type="entry name" value="TONB-DEPENDENT RECEPTOR-RELATED"/>
    <property type="match status" value="1"/>
</dbReference>
<comment type="similarity">
    <text evidence="2 14 16">Belongs to the TonB-dependent receptor family.</text>
</comment>
<evidence type="ECO:0000256" key="1">
    <source>
        <dbReference type="ARBA" id="ARBA00004571"/>
    </source>
</evidence>
<dbReference type="EMBL" id="JASVDY010000001">
    <property type="protein sequence ID" value="MDV2467847.1"/>
    <property type="molecule type" value="Genomic_DNA"/>
</dbReference>
<evidence type="ECO:0000256" key="4">
    <source>
        <dbReference type="ARBA" id="ARBA00022452"/>
    </source>
</evidence>
<evidence type="ECO:0000256" key="12">
    <source>
        <dbReference type="ARBA" id="ARBA00023170"/>
    </source>
</evidence>
<keyword evidence="5" id="KW-0410">Iron transport</keyword>
<dbReference type="InterPro" id="IPR010105">
    <property type="entry name" value="TonB_sidphr_rcpt"/>
</dbReference>
<dbReference type="Proteomes" id="UP001278188">
    <property type="component" value="Unassembled WGS sequence"/>
</dbReference>
<comment type="caution">
    <text evidence="19">The sequence shown here is derived from an EMBL/GenBank/DDBJ whole genome shotgun (WGS) entry which is preliminary data.</text>
</comment>
<keyword evidence="10 16" id="KW-0798">TonB box</keyword>